<evidence type="ECO:0000259" key="2">
    <source>
        <dbReference type="Pfam" id="PF07510"/>
    </source>
</evidence>
<dbReference type="InterPro" id="IPR011089">
    <property type="entry name" value="GmrSD_C"/>
</dbReference>
<keyword evidence="4" id="KW-1185">Reference proteome</keyword>
<comment type="caution">
    <text evidence="3">The sequence shown here is derived from an EMBL/GenBank/DDBJ whole genome shotgun (WGS) entry which is preliminary data.</text>
</comment>
<gene>
    <name evidence="3" type="ORF">I9W95_13070</name>
</gene>
<evidence type="ECO:0000313" key="3">
    <source>
        <dbReference type="EMBL" id="MCA6064540.1"/>
    </source>
</evidence>
<proteinExistence type="predicted"/>
<dbReference type="Pfam" id="PF03235">
    <property type="entry name" value="GmrSD_N"/>
    <property type="match status" value="1"/>
</dbReference>
<dbReference type="PANTHER" id="PTHR35149:SF1">
    <property type="entry name" value="DUF5655 DOMAIN-CONTAINING PROTEIN"/>
    <property type="match status" value="1"/>
</dbReference>
<protein>
    <submittedName>
        <fullName evidence="3">DUF262 domain-containing protein</fullName>
    </submittedName>
</protein>
<dbReference type="EMBL" id="JAEDAH010000088">
    <property type="protein sequence ID" value="MCA6064540.1"/>
    <property type="molecule type" value="Genomic_DNA"/>
</dbReference>
<sequence>MENSIHSLQNLFKLSFFAIPQYQRAYAWDADKQVATFLDDLRQQVFASKTNPDKTYFLGTLLLHDSGADEIHIVDGQQRLTTSVIFIAAALAVYKERQVFNSEVIKEKKLREYFIYSEVEDRQKFQTIKEDDPFFRSQVLGIHSADISDESPSSRRLKSAFDFFLKNVGDEEWGALLETLINAQVMIYAVSTAADATLIFELQNDRGKRLTDLESLKSYLMHLVYLNAKNPDDSLREIQTQFSKIYRCVEKLDAVAKAPSEDAILAYHAVAWLSWVGDEWRNPKALIKKNLAGKSEKAVTDWILTFVAELHETYKSTLSMLSELDNYAALAELFVLDRMAVFWPLVLKTYKKDKSAYKHKFHLACRLMEVYAMRGFGISNLRADAGLSTLYLKAKEFNEDFDALFSHLHSMSYWYDIEERFLAGLDRPNLYKINKRDTRYLLWRYENHLRSQPGKQVGALPWKQFMFPANDASRLSIEHIAAQNNPIASTEVEWNEGDIKLFSEVALHRLGNLVLDSKSANSSKGKYDFTDKLESLSNYSTFLSQGELIRWAEPEGEQLQWHIEAVQARHEHMKSYAIKAWNPNNYYTPKSPMANEEQELDEDLCI</sequence>
<accession>A0ABS7ZSF4</accession>
<name>A0ABS7ZSF4_9GAMM</name>
<dbReference type="InterPro" id="IPR004919">
    <property type="entry name" value="GmrSD_N"/>
</dbReference>
<organism evidence="3 4">
    <name type="scientific">Thalassolituus marinus</name>
    <dbReference type="NCBI Taxonomy" id="671053"/>
    <lineage>
        <taxon>Bacteria</taxon>
        <taxon>Pseudomonadati</taxon>
        <taxon>Pseudomonadota</taxon>
        <taxon>Gammaproteobacteria</taxon>
        <taxon>Oceanospirillales</taxon>
        <taxon>Oceanospirillaceae</taxon>
        <taxon>Thalassolituus</taxon>
    </lineage>
</organism>
<feature type="domain" description="GmrSD restriction endonucleases N-terminal" evidence="1">
    <location>
        <begin position="10"/>
        <end position="221"/>
    </location>
</feature>
<evidence type="ECO:0000259" key="1">
    <source>
        <dbReference type="Pfam" id="PF03235"/>
    </source>
</evidence>
<reference evidence="3 4" key="1">
    <citation type="submission" date="2020-12" db="EMBL/GenBank/DDBJ databases">
        <title>Novel Thalassolituus-related marine hydrocarbonoclastic bacteria mediated algae-derived hydrocarbons mineralization in twilight zone of the northern South China Sea.</title>
        <authorList>
            <person name="Dong C."/>
        </authorList>
    </citation>
    <scope>NUCLEOTIDE SEQUENCE [LARGE SCALE GENOMIC DNA]</scope>
    <source>
        <strain evidence="3 4">IMCC1826</strain>
    </source>
</reference>
<dbReference type="Proteomes" id="UP000714380">
    <property type="component" value="Unassembled WGS sequence"/>
</dbReference>
<dbReference type="RefSeq" id="WP_225675615.1">
    <property type="nucleotide sequence ID" value="NZ_JAEDAH010000088.1"/>
</dbReference>
<dbReference type="Pfam" id="PF07510">
    <property type="entry name" value="GmrSD_C"/>
    <property type="match status" value="1"/>
</dbReference>
<evidence type="ECO:0000313" key="4">
    <source>
        <dbReference type="Proteomes" id="UP000714380"/>
    </source>
</evidence>
<feature type="domain" description="GmrSD restriction endonucleases C-terminal" evidence="2">
    <location>
        <begin position="418"/>
        <end position="573"/>
    </location>
</feature>
<dbReference type="PANTHER" id="PTHR35149">
    <property type="entry name" value="SLL5132 PROTEIN"/>
    <property type="match status" value="1"/>
</dbReference>